<feature type="domain" description="SLH" evidence="5">
    <location>
        <begin position="333"/>
        <end position="392"/>
    </location>
</feature>
<dbReference type="GO" id="GO:0016052">
    <property type="term" value="P:carbohydrate catabolic process"/>
    <property type="evidence" value="ECO:0007669"/>
    <property type="project" value="TreeGrafter"/>
</dbReference>
<feature type="domain" description="SLH" evidence="5">
    <location>
        <begin position="395"/>
        <end position="450"/>
    </location>
</feature>
<dbReference type="InterPro" id="IPR017853">
    <property type="entry name" value="GH"/>
</dbReference>
<evidence type="ECO:0000313" key="7">
    <source>
        <dbReference type="Proteomes" id="UP000260649"/>
    </source>
</evidence>
<feature type="domain" description="SLH" evidence="5">
    <location>
        <begin position="269"/>
        <end position="332"/>
    </location>
</feature>
<dbReference type="OrthoDB" id="9783374at2"/>
<dbReference type="GO" id="GO:0016998">
    <property type="term" value="P:cell wall macromolecule catabolic process"/>
    <property type="evidence" value="ECO:0007669"/>
    <property type="project" value="InterPro"/>
</dbReference>
<dbReference type="PANTHER" id="PTHR34135:SF2">
    <property type="entry name" value="LYSOZYME"/>
    <property type="match status" value="1"/>
</dbReference>
<dbReference type="Pfam" id="PF00395">
    <property type="entry name" value="SLH"/>
    <property type="match status" value="3"/>
</dbReference>
<comment type="caution">
    <text evidence="6">The sequence shown here is derived from an EMBL/GenBank/DDBJ whole genome shotgun (WGS) entry which is preliminary data.</text>
</comment>
<evidence type="ECO:0000256" key="1">
    <source>
        <dbReference type="ARBA" id="ARBA00010646"/>
    </source>
</evidence>
<evidence type="ECO:0000259" key="5">
    <source>
        <dbReference type="PROSITE" id="PS51272"/>
    </source>
</evidence>
<name>A0A3E2B5B3_9FIRM</name>
<keyword evidence="3" id="KW-0378">Hydrolase</keyword>
<dbReference type="Gene3D" id="3.20.20.80">
    <property type="entry name" value="Glycosidases"/>
    <property type="match status" value="1"/>
</dbReference>
<keyword evidence="4" id="KW-0326">Glycosidase</keyword>
<reference evidence="6 7" key="1">
    <citation type="submission" date="2018-07" db="EMBL/GenBank/DDBJ databases">
        <title>GABA Modulating Bacteria of the Human Gut Microbiota.</title>
        <authorList>
            <person name="Strandwitz P."/>
            <person name="Kim K.H."/>
            <person name="Terekhova D."/>
            <person name="Liu J.K."/>
            <person name="Sharma A."/>
            <person name="Levering J."/>
            <person name="Mcdonald D."/>
            <person name="Dietrich D."/>
            <person name="Ramadhar T.R."/>
            <person name="Lekbua A."/>
            <person name="Mroue N."/>
            <person name="Liston C."/>
            <person name="Stewart E.J."/>
            <person name="Dubin M.J."/>
            <person name="Zengler K."/>
            <person name="Knight R."/>
            <person name="Gilbert J.A."/>
            <person name="Clardy J."/>
            <person name="Lewis K."/>
        </authorList>
    </citation>
    <scope>NUCLEOTIDE SEQUENCE [LARGE SCALE GENOMIC DNA]</scope>
    <source>
        <strain evidence="6 7">KLE1738</strain>
    </source>
</reference>
<proteinExistence type="inferred from homology"/>
<comment type="similarity">
    <text evidence="1">Belongs to the glycosyl hydrolase 25 family.</text>
</comment>
<evidence type="ECO:0000313" key="6">
    <source>
        <dbReference type="EMBL" id="RFT07198.1"/>
    </source>
</evidence>
<dbReference type="InterPro" id="IPR001119">
    <property type="entry name" value="SLH_dom"/>
</dbReference>
<dbReference type="Pfam" id="PF01183">
    <property type="entry name" value="Glyco_hydro_25"/>
    <property type="match status" value="1"/>
</dbReference>
<dbReference type="PANTHER" id="PTHR34135">
    <property type="entry name" value="LYSOZYME"/>
    <property type="match status" value="1"/>
</dbReference>
<sequence length="450" mass="49995">MHVSYKGKCFSPSFSQETGFRVLPCFITNAPPMTYTGANTEKAMVNVMKWIKRWCFLLALSLLVLPVRAQAAVYEGLDVSVWQGEIDFSQVKAAGKEMVYIRAGYGLSEDSRFRENAEGARRAGMKVGFYFFVTATNQTQARAQAVYFSELIQEYPYDCRPAVDFEQYGTLSKGELNGIALAFAETLEERTGKTPAFYTNASSAAEIWEPALTRYPLWIADYGPKEPTSLGYWTQWAGFQYEDNGRVPGIAGAVDLDRFTEGMLLEQGAEMPFLDVRPQDWYAKGVTELFERGLLQGITPDRFGPDRPAQRAAVVTMLYRLAGEPPGSGPTGFSDVPLDAWYGKAVRWAEGIGIARGAAPGEFLPARGVSRQALAVFLYRYGEYSGRDVEKRDNLQGYADRSQVAPWAEEAVQWAVAEGILRGTGRETLAPQATADRAQMAVMVQRFLEK</sequence>
<organism evidence="6 7">
    <name type="scientific">Evtepia gabavorous</name>
    <dbReference type="NCBI Taxonomy" id="2211183"/>
    <lineage>
        <taxon>Bacteria</taxon>
        <taxon>Bacillati</taxon>
        <taxon>Bacillota</taxon>
        <taxon>Clostridia</taxon>
        <taxon>Eubacteriales</taxon>
        <taxon>Evtepia</taxon>
    </lineage>
</organism>
<evidence type="ECO:0000256" key="3">
    <source>
        <dbReference type="ARBA" id="ARBA00022801"/>
    </source>
</evidence>
<dbReference type="InterPro" id="IPR002053">
    <property type="entry name" value="Glyco_hydro_25"/>
</dbReference>
<protein>
    <recommendedName>
        <fullName evidence="5">SLH domain-containing protein</fullName>
    </recommendedName>
</protein>
<dbReference type="SMART" id="SM00641">
    <property type="entry name" value="Glyco_25"/>
    <property type="match status" value="1"/>
</dbReference>
<dbReference type="PROSITE" id="PS51904">
    <property type="entry name" value="GLYCOSYL_HYDROL_F25_2"/>
    <property type="match status" value="1"/>
</dbReference>
<dbReference type="SUPFAM" id="SSF51445">
    <property type="entry name" value="(Trans)glycosidases"/>
    <property type="match status" value="1"/>
</dbReference>
<dbReference type="GO" id="GO:0003796">
    <property type="term" value="F:lysozyme activity"/>
    <property type="evidence" value="ECO:0007669"/>
    <property type="project" value="InterPro"/>
</dbReference>
<dbReference type="InterPro" id="IPR018077">
    <property type="entry name" value="Glyco_hydro_fam25_subgr"/>
</dbReference>
<dbReference type="AlphaFoldDB" id="A0A3E2B5B3"/>
<keyword evidence="2" id="KW-0677">Repeat</keyword>
<dbReference type="GO" id="GO:0009253">
    <property type="term" value="P:peptidoglycan catabolic process"/>
    <property type="evidence" value="ECO:0007669"/>
    <property type="project" value="InterPro"/>
</dbReference>
<gene>
    <name evidence="6" type="ORF">DV520_04225</name>
</gene>
<evidence type="ECO:0000256" key="2">
    <source>
        <dbReference type="ARBA" id="ARBA00022737"/>
    </source>
</evidence>
<dbReference type="PROSITE" id="PS51272">
    <property type="entry name" value="SLH"/>
    <property type="match status" value="3"/>
</dbReference>
<dbReference type="Proteomes" id="UP000260649">
    <property type="component" value="Unassembled WGS sequence"/>
</dbReference>
<keyword evidence="7" id="KW-1185">Reference proteome</keyword>
<dbReference type="EMBL" id="QQRQ01000004">
    <property type="protein sequence ID" value="RFT07198.1"/>
    <property type="molecule type" value="Genomic_DNA"/>
</dbReference>
<evidence type="ECO:0000256" key="4">
    <source>
        <dbReference type="ARBA" id="ARBA00023295"/>
    </source>
</evidence>
<accession>A0A3E2B5B3</accession>